<feature type="signal peptide" evidence="2">
    <location>
        <begin position="1"/>
        <end position="20"/>
    </location>
</feature>
<feature type="chain" id="PRO_5041456798" evidence="2">
    <location>
        <begin position="21"/>
        <end position="671"/>
    </location>
</feature>
<accession>A0AA45L5E0</accession>
<sequence>MRTRLLAALLLVPLLTGATGSPGGGAGERAPEPAASKPIAPDTATPGATAPRAACDPLGGGECALPFPNDWHTRPDPTTPTGRRLALRPESLPRSAAGAPVDPAAWNRADGFSPGSTALVHLPGLDAEVSGLPPVTDIGRSLRPDAPVVLLDATTGERWPHWAELDSRAPPDRRALLIHPARNLHEGHRYVVALRHLRAEDGSPLPAPEPYRALAGRRLPAAHPLRPRQLQLTPALDLLARGGIPPRSLTLAWDFTVASRHSLTGDLFSARDQAIRALGDRAPEFRITATTDPTPEQDPLIGREVTGRLTAPNFLALPGGPPGSVLLRDHGGVPRRNGDLEADFRCVIPRSAFRTPARPALYGHGLLGSRDEVGARNVRAMAAEHGFAFCATDWIGMAKADVPVVLAALADVTGFQAVPDRGVQGILNAVLLGRALTHPDGLPAHPALRGAAAPLLDPAAGLVFDGNSQGGILGGALVAADRDVRAAVLGVTGMNYGLLLNRSSDFAPFQAVLDTAYPDPVAQQVVIALMQLLWDRAETNGYAPLLRDRKVLLHIAFGDHQVANAAAEVQARTAGVPVLTPSLAPGRSPDVVPHWGIRRVRAPHAGSALVLWDSGTPAPPPGNVPPTGGHDPHEDPRHSAAARAQKAEFLRTGRVVDVCDGAPCTAEPVER</sequence>
<dbReference type="Proteomes" id="UP000677152">
    <property type="component" value="Chromosome"/>
</dbReference>
<feature type="region of interest" description="Disordered" evidence="1">
    <location>
        <begin position="613"/>
        <end position="644"/>
    </location>
</feature>
<dbReference type="SUPFAM" id="SSF53474">
    <property type="entry name" value="alpha/beta-Hydrolases"/>
    <property type="match status" value="1"/>
</dbReference>
<organism evidence="3 4">
    <name type="scientific">Actinosynnema pretiosum subsp. pretiosum</name>
    <dbReference type="NCBI Taxonomy" id="103721"/>
    <lineage>
        <taxon>Bacteria</taxon>
        <taxon>Bacillati</taxon>
        <taxon>Actinomycetota</taxon>
        <taxon>Actinomycetes</taxon>
        <taxon>Pseudonocardiales</taxon>
        <taxon>Pseudonocardiaceae</taxon>
        <taxon>Actinosynnema</taxon>
    </lineage>
</organism>
<evidence type="ECO:0000313" key="4">
    <source>
        <dbReference type="Proteomes" id="UP000677152"/>
    </source>
</evidence>
<dbReference type="EMBL" id="CP073249">
    <property type="protein sequence ID" value="QUF03711.1"/>
    <property type="molecule type" value="Genomic_DNA"/>
</dbReference>
<evidence type="ECO:0000256" key="2">
    <source>
        <dbReference type="SAM" id="SignalP"/>
    </source>
</evidence>
<dbReference type="InterPro" id="IPR029058">
    <property type="entry name" value="AB_hydrolase_fold"/>
</dbReference>
<protein>
    <submittedName>
        <fullName evidence="3">Uncharacterized protein</fullName>
    </submittedName>
</protein>
<feature type="region of interest" description="Disordered" evidence="1">
    <location>
        <begin position="16"/>
        <end position="101"/>
    </location>
</feature>
<evidence type="ECO:0000313" key="3">
    <source>
        <dbReference type="EMBL" id="QUF03711.1"/>
    </source>
</evidence>
<keyword evidence="2" id="KW-0732">Signal</keyword>
<proteinExistence type="predicted"/>
<reference evidence="3" key="1">
    <citation type="submission" date="2021-04" db="EMBL/GenBank/DDBJ databases">
        <title>Genomic sequence of Actinosynnema pretiosum subsp. pretiosum ATCC 31280 (C-14919).</title>
        <authorList>
            <person name="Bai L."/>
            <person name="Wang X."/>
            <person name="Xiao Y."/>
        </authorList>
    </citation>
    <scope>NUCLEOTIDE SEQUENCE</scope>
    <source>
        <strain evidence="3">ATCC 31280</strain>
    </source>
</reference>
<gene>
    <name evidence="3" type="ORF">KCV87_30795</name>
</gene>
<feature type="compositionally biased region" description="Low complexity" evidence="1">
    <location>
        <begin position="32"/>
        <end position="54"/>
    </location>
</feature>
<dbReference type="AlphaFoldDB" id="A0AA45L5E0"/>
<evidence type="ECO:0000256" key="1">
    <source>
        <dbReference type="SAM" id="MobiDB-lite"/>
    </source>
</evidence>
<dbReference type="Gene3D" id="3.40.50.1820">
    <property type="entry name" value="alpha/beta hydrolase"/>
    <property type="match status" value="1"/>
</dbReference>
<name>A0AA45L5E0_9PSEU</name>